<name>A0AAN4VY35_9BACT</name>
<dbReference type="GO" id="GO:0006508">
    <property type="term" value="P:proteolysis"/>
    <property type="evidence" value="ECO:0007669"/>
    <property type="project" value="UniProtKB-KW"/>
</dbReference>
<dbReference type="InterPro" id="IPR046450">
    <property type="entry name" value="PA_dom_sf"/>
</dbReference>
<dbReference type="GO" id="GO:0008235">
    <property type="term" value="F:metalloexopeptidase activity"/>
    <property type="evidence" value="ECO:0007669"/>
    <property type="project" value="InterPro"/>
</dbReference>
<dbReference type="PANTHER" id="PTHR12147:SF56">
    <property type="entry name" value="AMINOPEPTIDASE YDR415C-RELATED"/>
    <property type="match status" value="1"/>
</dbReference>
<dbReference type="EMBL" id="BQKE01000001">
    <property type="protein sequence ID" value="GJM61369.1"/>
    <property type="molecule type" value="Genomic_DNA"/>
</dbReference>
<dbReference type="Proteomes" id="UP001310022">
    <property type="component" value="Unassembled WGS sequence"/>
</dbReference>
<feature type="domain" description="Peptidase M28" evidence="8">
    <location>
        <begin position="251"/>
        <end position="454"/>
    </location>
</feature>
<evidence type="ECO:0000256" key="6">
    <source>
        <dbReference type="ARBA" id="ARBA00022833"/>
    </source>
</evidence>
<dbReference type="InterPro" id="IPR007484">
    <property type="entry name" value="Peptidase_M28"/>
</dbReference>
<evidence type="ECO:0000256" key="7">
    <source>
        <dbReference type="SAM" id="SignalP"/>
    </source>
</evidence>
<evidence type="ECO:0000256" key="3">
    <source>
        <dbReference type="ARBA" id="ARBA00022723"/>
    </source>
</evidence>
<dbReference type="PROSITE" id="PS51257">
    <property type="entry name" value="PROKAR_LIPOPROTEIN"/>
    <property type="match status" value="1"/>
</dbReference>
<feature type="chain" id="PRO_5042834883" evidence="7">
    <location>
        <begin position="24"/>
        <end position="487"/>
    </location>
</feature>
<feature type="signal peptide" evidence="7">
    <location>
        <begin position="1"/>
        <end position="23"/>
    </location>
</feature>
<keyword evidence="10" id="KW-1185">Reference proteome</keyword>
<dbReference type="SUPFAM" id="SSF52025">
    <property type="entry name" value="PA domain"/>
    <property type="match status" value="1"/>
</dbReference>
<keyword evidence="2" id="KW-0645">Protease</keyword>
<keyword evidence="1" id="KW-0031">Aminopeptidase</keyword>
<dbReference type="GO" id="GO:0004177">
    <property type="term" value="F:aminopeptidase activity"/>
    <property type="evidence" value="ECO:0007669"/>
    <property type="project" value="UniProtKB-KW"/>
</dbReference>
<keyword evidence="6" id="KW-0862">Zinc</keyword>
<dbReference type="Gene3D" id="3.50.30.30">
    <property type="match status" value="1"/>
</dbReference>
<evidence type="ECO:0000256" key="1">
    <source>
        <dbReference type="ARBA" id="ARBA00022438"/>
    </source>
</evidence>
<organism evidence="9 10">
    <name type="scientific">Persicobacter diffluens</name>
    <dbReference type="NCBI Taxonomy" id="981"/>
    <lineage>
        <taxon>Bacteria</taxon>
        <taxon>Pseudomonadati</taxon>
        <taxon>Bacteroidota</taxon>
        <taxon>Cytophagia</taxon>
        <taxon>Cytophagales</taxon>
        <taxon>Persicobacteraceae</taxon>
        <taxon>Persicobacter</taxon>
    </lineage>
</organism>
<accession>A0AAN4VY35</accession>
<dbReference type="Gene3D" id="3.40.630.10">
    <property type="entry name" value="Zn peptidases"/>
    <property type="match status" value="1"/>
</dbReference>
<keyword evidence="4 7" id="KW-0732">Signal</keyword>
<protein>
    <submittedName>
        <fullName evidence="9">Peptidase M28</fullName>
    </submittedName>
</protein>
<gene>
    <name evidence="9" type="ORF">PEDI_19210</name>
</gene>
<dbReference type="AlphaFoldDB" id="A0AAN4VY35"/>
<evidence type="ECO:0000256" key="5">
    <source>
        <dbReference type="ARBA" id="ARBA00022801"/>
    </source>
</evidence>
<dbReference type="Pfam" id="PF04389">
    <property type="entry name" value="Peptidase_M28"/>
    <property type="match status" value="1"/>
</dbReference>
<dbReference type="SUPFAM" id="SSF53187">
    <property type="entry name" value="Zn-dependent exopeptidases"/>
    <property type="match status" value="1"/>
</dbReference>
<evidence type="ECO:0000313" key="10">
    <source>
        <dbReference type="Proteomes" id="UP001310022"/>
    </source>
</evidence>
<dbReference type="RefSeq" id="WP_338236926.1">
    <property type="nucleotide sequence ID" value="NZ_BQKE01000001.1"/>
</dbReference>
<evidence type="ECO:0000259" key="8">
    <source>
        <dbReference type="Pfam" id="PF04389"/>
    </source>
</evidence>
<evidence type="ECO:0000256" key="4">
    <source>
        <dbReference type="ARBA" id="ARBA00022729"/>
    </source>
</evidence>
<evidence type="ECO:0000256" key="2">
    <source>
        <dbReference type="ARBA" id="ARBA00022670"/>
    </source>
</evidence>
<reference evidence="9 10" key="1">
    <citation type="submission" date="2021-12" db="EMBL/GenBank/DDBJ databases">
        <title>Genome sequencing of bacteria with rrn-lacking chromosome and rrn-plasmid.</title>
        <authorList>
            <person name="Anda M."/>
            <person name="Iwasaki W."/>
        </authorList>
    </citation>
    <scope>NUCLEOTIDE SEQUENCE [LARGE SCALE GENOMIC DNA]</scope>
    <source>
        <strain evidence="9 10">NBRC 15940</strain>
    </source>
</reference>
<keyword evidence="3" id="KW-0479">Metal-binding</keyword>
<keyword evidence="5" id="KW-0378">Hydrolase</keyword>
<dbReference type="PANTHER" id="PTHR12147">
    <property type="entry name" value="METALLOPEPTIDASE M28 FAMILY MEMBER"/>
    <property type="match status" value="1"/>
</dbReference>
<evidence type="ECO:0000313" key="9">
    <source>
        <dbReference type="EMBL" id="GJM61369.1"/>
    </source>
</evidence>
<dbReference type="InterPro" id="IPR045175">
    <property type="entry name" value="M28_fam"/>
</dbReference>
<dbReference type="GO" id="GO:0046872">
    <property type="term" value="F:metal ion binding"/>
    <property type="evidence" value="ECO:0007669"/>
    <property type="project" value="UniProtKB-KW"/>
</dbReference>
<sequence>MFQSIKAFAFLFLIFSCAFPSMAQFNPKNIDVNPVKLEGQMNFFASDELRGRDVGTPEIDIAAKWLAATMQSYGVQSPKTGTSGYFQEVLLYKKSAPTAKVSTEKWEARASLTFSANRISGQQEAIFLGYGSEKDFENTAIKGKVVITLAGNGESGDLRSNMGAMQQKKALAEQKGAIALVELYSGDAKDWDKLDHHYGSAKLQLESTAAEEFPVLWQQLDAGVVDMNPGTIFEIEMEVMLPEMTLVKSKNVIGIVEGTDAKLKNEFVLYTAHYDHIGVGLPNAEGDSIYNGARDNGSGVLAVLNAAEQMTKTPTKRSAAFLFLTAEEKGILGSKWYVEHPVIPLENSVFVLNNDSGGLNDPSTITVIGLHRTSAERHFVKAAKTFNLTAKKDPTNFGLFDRSDNVSFAQKGIPAPMLSLGFTGFDEEITKYYHQQADNPENMDYEYLNQYVKAFIYSGQLIGNDKKRPYWTSGDKYENAGNKLYGF</sequence>
<comment type="caution">
    <text evidence="9">The sequence shown here is derived from an EMBL/GenBank/DDBJ whole genome shotgun (WGS) entry which is preliminary data.</text>
</comment>
<proteinExistence type="predicted"/>